<evidence type="ECO:0000313" key="8">
    <source>
        <dbReference type="Proteomes" id="UP000256328"/>
    </source>
</evidence>
<proteinExistence type="predicted"/>
<dbReference type="InterPro" id="IPR036872">
    <property type="entry name" value="CH_dom_sf"/>
</dbReference>
<dbReference type="Proteomes" id="UP000256328">
    <property type="component" value="Unassembled WGS sequence"/>
</dbReference>
<dbReference type="GO" id="GO:0005815">
    <property type="term" value="C:microtubule organizing center"/>
    <property type="evidence" value="ECO:0007669"/>
    <property type="project" value="TreeGrafter"/>
</dbReference>
<dbReference type="GO" id="GO:0030705">
    <property type="term" value="P:cytoskeleton-dependent intracellular transport"/>
    <property type="evidence" value="ECO:0007669"/>
    <property type="project" value="InterPro"/>
</dbReference>
<dbReference type="OrthoDB" id="49395at2759"/>
<feature type="region of interest" description="Disordered" evidence="5">
    <location>
        <begin position="567"/>
        <end position="600"/>
    </location>
</feature>
<evidence type="ECO:0000256" key="2">
    <source>
        <dbReference type="ARBA" id="ARBA00022490"/>
    </source>
</evidence>
<feature type="region of interest" description="Disordered" evidence="5">
    <location>
        <begin position="151"/>
        <end position="170"/>
    </location>
</feature>
<evidence type="ECO:0000256" key="4">
    <source>
        <dbReference type="SAM" id="Coils"/>
    </source>
</evidence>
<dbReference type="AlphaFoldDB" id="A0A3D8SA01"/>
<name>A0A3D8SA01_9HELO</name>
<feature type="domain" description="HOOK N-terminal" evidence="6">
    <location>
        <begin position="7"/>
        <end position="147"/>
    </location>
</feature>
<dbReference type="Pfam" id="PF19047">
    <property type="entry name" value="HOOK_N"/>
    <property type="match status" value="1"/>
</dbReference>
<keyword evidence="8" id="KW-1185">Reference proteome</keyword>
<evidence type="ECO:0000256" key="5">
    <source>
        <dbReference type="SAM" id="MobiDB-lite"/>
    </source>
</evidence>
<keyword evidence="2" id="KW-0963">Cytoplasm</keyword>
<dbReference type="GO" id="GO:0005737">
    <property type="term" value="C:cytoplasm"/>
    <property type="evidence" value="ECO:0007669"/>
    <property type="project" value="UniProtKB-SubCell"/>
</dbReference>
<reference evidence="7 8" key="1">
    <citation type="journal article" date="2018" name="IMA Fungus">
        <title>IMA Genome-F 9: Draft genome sequence of Annulohypoxylon stygium, Aspergillus mulundensis, Berkeleyomyces basicola (syn. Thielaviopsis basicola), Ceratocystis smalleyi, two Cercospora beticola strains, Coleophoma cylindrospora, Fusarium fracticaudum, Phialophora cf. hyalina, and Morchella septimelata.</title>
        <authorList>
            <person name="Wingfield B.D."/>
            <person name="Bills G.F."/>
            <person name="Dong Y."/>
            <person name="Huang W."/>
            <person name="Nel W.J."/>
            <person name="Swalarsk-Parry B.S."/>
            <person name="Vaghefi N."/>
            <person name="Wilken P.M."/>
            <person name="An Z."/>
            <person name="de Beer Z.W."/>
            <person name="De Vos L."/>
            <person name="Chen L."/>
            <person name="Duong T.A."/>
            <person name="Gao Y."/>
            <person name="Hammerbacher A."/>
            <person name="Kikkert J.R."/>
            <person name="Li Y."/>
            <person name="Li H."/>
            <person name="Li K."/>
            <person name="Li Q."/>
            <person name="Liu X."/>
            <person name="Ma X."/>
            <person name="Naidoo K."/>
            <person name="Pethybridge S.J."/>
            <person name="Sun J."/>
            <person name="Steenkamp E.T."/>
            <person name="van der Nest M.A."/>
            <person name="van Wyk S."/>
            <person name="Wingfield M.J."/>
            <person name="Xiong C."/>
            <person name="Yue Q."/>
            <person name="Zhang X."/>
        </authorList>
    </citation>
    <scope>NUCLEOTIDE SEQUENCE [LARGE SCALE GENOMIC DNA]</scope>
    <source>
        <strain evidence="7 8">BP5796</strain>
    </source>
</reference>
<dbReference type="CDD" id="cd22211">
    <property type="entry name" value="HkD_SF"/>
    <property type="match status" value="1"/>
</dbReference>
<dbReference type="GO" id="GO:0051959">
    <property type="term" value="F:dynein light intermediate chain binding"/>
    <property type="evidence" value="ECO:0007669"/>
    <property type="project" value="TreeGrafter"/>
</dbReference>
<protein>
    <recommendedName>
        <fullName evidence="6">HOOK N-terminal domain-containing protein</fullName>
    </recommendedName>
</protein>
<feature type="coiled-coil region" evidence="4">
    <location>
        <begin position="472"/>
        <end position="499"/>
    </location>
</feature>
<dbReference type="PANTHER" id="PTHR18947">
    <property type="entry name" value="HOOK PROTEINS"/>
    <property type="match status" value="1"/>
</dbReference>
<organism evidence="7 8">
    <name type="scientific">Coleophoma crateriformis</name>
    <dbReference type="NCBI Taxonomy" id="565419"/>
    <lineage>
        <taxon>Eukaryota</taxon>
        <taxon>Fungi</taxon>
        <taxon>Dikarya</taxon>
        <taxon>Ascomycota</taxon>
        <taxon>Pezizomycotina</taxon>
        <taxon>Leotiomycetes</taxon>
        <taxon>Helotiales</taxon>
        <taxon>Dermateaceae</taxon>
        <taxon>Coleophoma</taxon>
    </lineage>
</organism>
<evidence type="ECO:0000256" key="1">
    <source>
        <dbReference type="ARBA" id="ARBA00004496"/>
    </source>
</evidence>
<evidence type="ECO:0000259" key="6">
    <source>
        <dbReference type="Pfam" id="PF19047"/>
    </source>
</evidence>
<dbReference type="InterPro" id="IPR043936">
    <property type="entry name" value="HOOK_N"/>
</dbReference>
<feature type="compositionally biased region" description="Polar residues" evidence="5">
    <location>
        <begin position="591"/>
        <end position="600"/>
    </location>
</feature>
<gene>
    <name evidence="7" type="ORF">BP5796_04594</name>
</gene>
<dbReference type="PANTHER" id="PTHR18947:SF28">
    <property type="entry name" value="GIRDIN, ISOFORM A"/>
    <property type="match status" value="1"/>
</dbReference>
<evidence type="ECO:0000256" key="3">
    <source>
        <dbReference type="ARBA" id="ARBA00023054"/>
    </source>
</evidence>
<evidence type="ECO:0000313" key="7">
    <source>
        <dbReference type="EMBL" id="RDW83103.1"/>
    </source>
</evidence>
<accession>A0A3D8SA01</accession>
<dbReference type="GO" id="GO:0031122">
    <property type="term" value="P:cytoplasmic microtubule organization"/>
    <property type="evidence" value="ECO:0007669"/>
    <property type="project" value="TreeGrafter"/>
</dbReference>
<comment type="subcellular location">
    <subcellularLocation>
        <location evidence="1">Cytoplasm</location>
    </subcellularLocation>
</comment>
<feature type="coiled-coil region" evidence="4">
    <location>
        <begin position="241"/>
        <end position="399"/>
    </location>
</feature>
<sequence>MAGNKEAALIEWVNTFPLDTKVETLLELTDGYVLNQMLGNLDRQYLASNLEKNTAPSKWLSKKQNLEAVYKSLLRYIRNNCEDFGSVTLDNTPNFNAIAENSDIEETIKLLTIMLVAAISGPNQAKYITDIQALSTPSGIAIMQIIQKMQEMDQHASGTETPLEDTEKPSRLTHDAELAAEEERASLLAEHAALKKRYADHITRFEILQDSHQELLSKQEETVSELRSLKASNSGDLADYVEEMRTEIQRRDELIASQEAQIEDNRRTRERQEKELSTLRPAYEKARTLEDVVQELRNENATLSKKANMVDNFQRKLESQSGIEKENTKLREQIDTYQENQKFFDETVQENSKLKASVNEYQKRFHSYEREYLDLSNEKKMLEEGVRRREAEISTLNEQKLHDERFISDLQESLATGGGQPAYPSTPTAQAGSVMTLDKELDESHETTNYALENSRLKAEIQLIKNSEGSSDADLHNKLLDAEARYNDLEQRFNQLTQSVPANGAALKEVSQDISPQRRTLQPRRSLMWHKCCSPKRKAAVTAPGLAKEAEDCRREYCRWTEGIDEERSSRKRNDVNGLVRLNESLAKQPCGSSTPTRGT</sequence>
<dbReference type="GO" id="GO:0008017">
    <property type="term" value="F:microtubule binding"/>
    <property type="evidence" value="ECO:0007669"/>
    <property type="project" value="TreeGrafter"/>
</dbReference>
<comment type="caution">
    <text evidence="7">The sequence shown here is derived from an EMBL/GenBank/DDBJ whole genome shotgun (WGS) entry which is preliminary data.</text>
</comment>
<dbReference type="SUPFAM" id="SSF116907">
    <property type="entry name" value="Hook domain"/>
    <property type="match status" value="1"/>
</dbReference>
<dbReference type="Gene3D" id="1.10.418.10">
    <property type="entry name" value="Calponin-like domain"/>
    <property type="match status" value="1"/>
</dbReference>
<dbReference type="EMBL" id="PDLN01000006">
    <property type="protein sequence ID" value="RDW83103.1"/>
    <property type="molecule type" value="Genomic_DNA"/>
</dbReference>
<keyword evidence="3 4" id="KW-0175">Coiled coil</keyword>